<proteinExistence type="inferred from homology"/>
<organism evidence="10 11">
    <name type="scientific">Actinacidiphila yanglinensis</name>
    <dbReference type="NCBI Taxonomy" id="310779"/>
    <lineage>
        <taxon>Bacteria</taxon>
        <taxon>Bacillati</taxon>
        <taxon>Actinomycetota</taxon>
        <taxon>Actinomycetes</taxon>
        <taxon>Kitasatosporales</taxon>
        <taxon>Streptomycetaceae</taxon>
        <taxon>Actinacidiphila</taxon>
    </lineage>
</organism>
<evidence type="ECO:0000259" key="9">
    <source>
        <dbReference type="PROSITE" id="PS50928"/>
    </source>
</evidence>
<feature type="transmembrane region" description="Helical" evidence="7">
    <location>
        <begin position="100"/>
        <end position="129"/>
    </location>
</feature>
<feature type="transmembrane region" description="Helical" evidence="7">
    <location>
        <begin position="141"/>
        <end position="162"/>
    </location>
</feature>
<evidence type="ECO:0000256" key="1">
    <source>
        <dbReference type="ARBA" id="ARBA00004651"/>
    </source>
</evidence>
<feature type="transmembrane region" description="Helical" evidence="7">
    <location>
        <begin position="46"/>
        <end position="69"/>
    </location>
</feature>
<feature type="transmembrane region" description="Helical" evidence="7">
    <location>
        <begin position="174"/>
        <end position="192"/>
    </location>
</feature>
<dbReference type="PANTHER" id="PTHR43744">
    <property type="entry name" value="ABC TRANSPORTER PERMEASE PROTEIN MG189-RELATED-RELATED"/>
    <property type="match status" value="1"/>
</dbReference>
<protein>
    <submittedName>
        <fullName evidence="10">Carbohydrate ABC transporter membrane protein 2, CUT1 family</fullName>
    </submittedName>
</protein>
<dbReference type="InterPro" id="IPR000515">
    <property type="entry name" value="MetI-like"/>
</dbReference>
<evidence type="ECO:0000256" key="3">
    <source>
        <dbReference type="ARBA" id="ARBA00022475"/>
    </source>
</evidence>
<dbReference type="AlphaFoldDB" id="A0A1H6DUF6"/>
<dbReference type="GO" id="GO:0055085">
    <property type="term" value="P:transmembrane transport"/>
    <property type="evidence" value="ECO:0007669"/>
    <property type="project" value="InterPro"/>
</dbReference>
<keyword evidence="3" id="KW-1003">Cell membrane</keyword>
<evidence type="ECO:0000256" key="4">
    <source>
        <dbReference type="ARBA" id="ARBA00022692"/>
    </source>
</evidence>
<feature type="domain" description="ABC transmembrane type-1" evidence="9">
    <location>
        <begin position="105"/>
        <end position="305"/>
    </location>
</feature>
<dbReference type="PROSITE" id="PS50928">
    <property type="entry name" value="ABC_TM1"/>
    <property type="match status" value="1"/>
</dbReference>
<dbReference type="EMBL" id="FNVU01000019">
    <property type="protein sequence ID" value="SEG88921.1"/>
    <property type="molecule type" value="Genomic_DNA"/>
</dbReference>
<dbReference type="InterPro" id="IPR035906">
    <property type="entry name" value="MetI-like_sf"/>
</dbReference>
<dbReference type="Pfam" id="PF00528">
    <property type="entry name" value="BPD_transp_1"/>
    <property type="match status" value="1"/>
</dbReference>
<keyword evidence="5 7" id="KW-1133">Transmembrane helix</keyword>
<sequence length="320" mass="34291">MSTLAPHGTRTAGPRGTAGPRRRRPARTARPAWMERPKPLTRAAKAVALATVVLLVVVPFLIIVSTSLASNKDVVANGGWVLWPEHPTLRAYREIFEGGIVGHALAVSAGVTLVGTAVSLACTIGLAYGLSRPDLFGGRPLLLVILFTFLFPPGMIPSFLLVKSLHMLNSYDSLIAPVVINVFNLVVLRGFFQSVPAELHEAARLDGAGEWMVLRRIVLPLSKAALAVVGLFYAVSYWNAWFYASIYLDSGHWPLQQVLRTYVVGGAQLADTGAGDAGQVAAPQTIQMAVLVVAVVPILAVYPFLQKYFTKGVLTGAIKS</sequence>
<comment type="similarity">
    <text evidence="7">Belongs to the binding-protein-dependent transport system permease family.</text>
</comment>
<gene>
    <name evidence="10" type="ORF">SAMN05216223_119174</name>
</gene>
<evidence type="ECO:0000313" key="10">
    <source>
        <dbReference type="EMBL" id="SEG88921.1"/>
    </source>
</evidence>
<accession>A0A1H6DUF6</accession>
<dbReference type="PANTHER" id="PTHR43744:SF9">
    <property type="entry name" value="POLYGALACTURONAN_RHAMNOGALACTURONAN TRANSPORT SYSTEM PERMEASE PROTEIN YTCP"/>
    <property type="match status" value="1"/>
</dbReference>
<keyword evidence="2 7" id="KW-0813">Transport</keyword>
<feature type="transmembrane region" description="Helical" evidence="7">
    <location>
        <begin position="286"/>
        <end position="305"/>
    </location>
</feature>
<dbReference type="Gene3D" id="1.10.3720.10">
    <property type="entry name" value="MetI-like"/>
    <property type="match status" value="1"/>
</dbReference>
<comment type="subcellular location">
    <subcellularLocation>
        <location evidence="1 7">Cell membrane</location>
        <topology evidence="1 7">Multi-pass membrane protein</topology>
    </subcellularLocation>
</comment>
<dbReference type="SUPFAM" id="SSF161098">
    <property type="entry name" value="MetI-like"/>
    <property type="match status" value="1"/>
</dbReference>
<feature type="compositionally biased region" description="Low complexity" evidence="8">
    <location>
        <begin position="8"/>
        <end position="19"/>
    </location>
</feature>
<keyword evidence="4 7" id="KW-0812">Transmembrane</keyword>
<dbReference type="Proteomes" id="UP000236754">
    <property type="component" value="Unassembled WGS sequence"/>
</dbReference>
<evidence type="ECO:0000256" key="7">
    <source>
        <dbReference type="RuleBase" id="RU363032"/>
    </source>
</evidence>
<evidence type="ECO:0000256" key="6">
    <source>
        <dbReference type="ARBA" id="ARBA00023136"/>
    </source>
</evidence>
<evidence type="ECO:0000256" key="2">
    <source>
        <dbReference type="ARBA" id="ARBA00022448"/>
    </source>
</evidence>
<dbReference type="CDD" id="cd06261">
    <property type="entry name" value="TM_PBP2"/>
    <property type="match status" value="1"/>
</dbReference>
<keyword evidence="6 7" id="KW-0472">Membrane</keyword>
<evidence type="ECO:0000313" key="11">
    <source>
        <dbReference type="Proteomes" id="UP000236754"/>
    </source>
</evidence>
<dbReference type="GO" id="GO:0005886">
    <property type="term" value="C:plasma membrane"/>
    <property type="evidence" value="ECO:0007669"/>
    <property type="project" value="UniProtKB-SubCell"/>
</dbReference>
<name>A0A1H6DUF6_9ACTN</name>
<evidence type="ECO:0000256" key="5">
    <source>
        <dbReference type="ARBA" id="ARBA00022989"/>
    </source>
</evidence>
<evidence type="ECO:0000256" key="8">
    <source>
        <dbReference type="SAM" id="MobiDB-lite"/>
    </source>
</evidence>
<keyword evidence="11" id="KW-1185">Reference proteome</keyword>
<reference evidence="10 11" key="1">
    <citation type="submission" date="2016-10" db="EMBL/GenBank/DDBJ databases">
        <authorList>
            <person name="de Groot N.N."/>
        </authorList>
    </citation>
    <scope>NUCLEOTIDE SEQUENCE [LARGE SCALE GENOMIC DNA]</scope>
    <source>
        <strain evidence="10 11">CGMCC 4.2023</strain>
    </source>
</reference>
<feature type="region of interest" description="Disordered" evidence="8">
    <location>
        <begin position="1"/>
        <end position="34"/>
    </location>
</feature>